<feature type="compositionally biased region" description="Basic and acidic residues" evidence="1">
    <location>
        <begin position="81"/>
        <end position="97"/>
    </location>
</feature>
<dbReference type="GO" id="GO:0006384">
    <property type="term" value="P:transcription initiation at RNA polymerase III promoter"/>
    <property type="evidence" value="ECO:0007669"/>
    <property type="project" value="InterPro"/>
</dbReference>
<dbReference type="InterPro" id="IPR044210">
    <property type="entry name" value="Tfc3-like"/>
</dbReference>
<proteinExistence type="predicted"/>
<reference evidence="2 3" key="1">
    <citation type="submission" date="2024-01" db="EMBL/GenBank/DDBJ databases">
        <title>The genome of the rayed Mediterranean limpet Patella caerulea (Linnaeus, 1758).</title>
        <authorList>
            <person name="Anh-Thu Weber A."/>
            <person name="Halstead-Nussloch G."/>
        </authorList>
    </citation>
    <scope>NUCLEOTIDE SEQUENCE [LARGE SCALE GENOMIC DNA]</scope>
    <source>
        <strain evidence="2">AATW-2023a</strain>
        <tissue evidence="2">Whole specimen</tissue>
    </source>
</reference>
<dbReference type="PANTHER" id="PTHR15180">
    <property type="entry name" value="GENERAL TRANSCRIPTION FACTOR 3C POLYPEPTIDE 1"/>
    <property type="match status" value="1"/>
</dbReference>
<dbReference type="AlphaFoldDB" id="A0AAN8PEA5"/>
<dbReference type="GO" id="GO:0042791">
    <property type="term" value="P:5S class rRNA transcription by RNA polymerase III"/>
    <property type="evidence" value="ECO:0007669"/>
    <property type="project" value="TreeGrafter"/>
</dbReference>
<accession>A0AAN8PEA5</accession>
<organism evidence="2 3">
    <name type="scientific">Patella caerulea</name>
    <name type="common">Rayed Mediterranean limpet</name>
    <dbReference type="NCBI Taxonomy" id="87958"/>
    <lineage>
        <taxon>Eukaryota</taxon>
        <taxon>Metazoa</taxon>
        <taxon>Spiralia</taxon>
        <taxon>Lophotrochozoa</taxon>
        <taxon>Mollusca</taxon>
        <taxon>Gastropoda</taxon>
        <taxon>Patellogastropoda</taxon>
        <taxon>Patelloidea</taxon>
        <taxon>Patellidae</taxon>
        <taxon>Patella</taxon>
    </lineage>
</organism>
<evidence type="ECO:0000313" key="2">
    <source>
        <dbReference type="EMBL" id="KAK6176997.1"/>
    </source>
</evidence>
<gene>
    <name evidence="2" type="ORF">SNE40_015192</name>
</gene>
<comment type="caution">
    <text evidence="2">The sequence shown here is derived from an EMBL/GenBank/DDBJ whole genome shotgun (WGS) entry which is preliminary data.</text>
</comment>
<evidence type="ECO:0000313" key="3">
    <source>
        <dbReference type="Proteomes" id="UP001347796"/>
    </source>
</evidence>
<dbReference type="GO" id="GO:0003677">
    <property type="term" value="F:DNA binding"/>
    <property type="evidence" value="ECO:0007669"/>
    <property type="project" value="InterPro"/>
</dbReference>
<evidence type="ECO:0000256" key="1">
    <source>
        <dbReference type="SAM" id="MobiDB-lite"/>
    </source>
</evidence>
<dbReference type="GO" id="GO:0000127">
    <property type="term" value="C:transcription factor TFIIIC complex"/>
    <property type="evidence" value="ECO:0007669"/>
    <property type="project" value="InterPro"/>
</dbReference>
<dbReference type="Proteomes" id="UP001347796">
    <property type="component" value="Unassembled WGS sequence"/>
</dbReference>
<protein>
    <submittedName>
        <fullName evidence="2">Uncharacterized protein</fullName>
    </submittedName>
</protein>
<name>A0AAN8PEA5_PATCE</name>
<sequence length="243" mass="27131">MRGRGVPKQNLNIQESDSINLLPESTSSDIHEAMSSSSEIVPIETDEVHMDPGTSLPTNPDVSQIPLIDPDLPTGFSSAKRPLDEAEESRDPAEGMAKRRRSSRTKVEEETDASSDFEKVRLICRPWRKPEGHLNRSSFSSMLESVLLFVMANPSCIRKAIEDKFGPYLKPVALLELLEVLQDLGCVTKNILRKTSSKTSLFSKPTTYQNVEIEKEGDIVMYESTPDCCLKFGQFSFFLSALN</sequence>
<dbReference type="PANTHER" id="PTHR15180:SF1">
    <property type="entry name" value="GENERAL TRANSCRIPTION FACTOR 3C POLYPEPTIDE 1"/>
    <property type="match status" value="1"/>
</dbReference>
<feature type="region of interest" description="Disordered" evidence="1">
    <location>
        <begin position="1"/>
        <end position="112"/>
    </location>
</feature>
<feature type="compositionally biased region" description="Polar residues" evidence="1">
    <location>
        <begin position="9"/>
        <end position="39"/>
    </location>
</feature>
<dbReference type="EMBL" id="JAZGQO010000010">
    <property type="protein sequence ID" value="KAK6176997.1"/>
    <property type="molecule type" value="Genomic_DNA"/>
</dbReference>
<keyword evidence="3" id="KW-1185">Reference proteome</keyword>